<dbReference type="Gene3D" id="3.30.420.40">
    <property type="match status" value="1"/>
</dbReference>
<evidence type="ECO:0000313" key="4">
    <source>
        <dbReference type="Proteomes" id="UP000051491"/>
    </source>
</evidence>
<comment type="similarity">
    <text evidence="1">Belongs to the GppA/Ppx family.</text>
</comment>
<dbReference type="PATRIC" id="fig|89059.3.peg.379"/>
<dbReference type="CDD" id="cd24052">
    <property type="entry name" value="ASKHA_NBD_HpPPX-GppA-like"/>
    <property type="match status" value="1"/>
</dbReference>
<dbReference type="InterPro" id="IPR050273">
    <property type="entry name" value="GppA/Ppx_hydrolase"/>
</dbReference>
<reference evidence="3 4" key="1">
    <citation type="journal article" date="2015" name="Genome Announc.">
        <title>Expanding the biotechnology potential of lactobacilli through comparative genomics of 213 strains and associated genera.</title>
        <authorList>
            <person name="Sun Z."/>
            <person name="Harris H.M."/>
            <person name="McCann A."/>
            <person name="Guo C."/>
            <person name="Argimon S."/>
            <person name="Zhang W."/>
            <person name="Yang X."/>
            <person name="Jeffery I.B."/>
            <person name="Cooney J.C."/>
            <person name="Kagawa T.F."/>
            <person name="Liu W."/>
            <person name="Song Y."/>
            <person name="Salvetti E."/>
            <person name="Wrobel A."/>
            <person name="Rasinkangas P."/>
            <person name="Parkhill J."/>
            <person name="Rea M.C."/>
            <person name="O'Sullivan O."/>
            <person name="Ritari J."/>
            <person name="Douillard F.P."/>
            <person name="Paul Ross R."/>
            <person name="Yang R."/>
            <person name="Briner A.E."/>
            <person name="Felis G.E."/>
            <person name="de Vos W.M."/>
            <person name="Barrangou R."/>
            <person name="Klaenhammer T.R."/>
            <person name="Caufield P.W."/>
            <person name="Cui Y."/>
            <person name="Zhang H."/>
            <person name="O'Toole P.W."/>
        </authorList>
    </citation>
    <scope>NUCLEOTIDE SEQUENCE [LARGE SCALE GENOMIC DNA]</scope>
    <source>
        <strain evidence="3 4">DSM 15353</strain>
    </source>
</reference>
<organism evidence="3 4">
    <name type="scientific">Ligilactobacillus acidipiscis</name>
    <dbReference type="NCBI Taxonomy" id="89059"/>
    <lineage>
        <taxon>Bacteria</taxon>
        <taxon>Bacillati</taxon>
        <taxon>Bacillota</taxon>
        <taxon>Bacilli</taxon>
        <taxon>Lactobacillales</taxon>
        <taxon>Lactobacillaceae</taxon>
        <taxon>Ligilactobacillus</taxon>
    </lineage>
</organism>
<evidence type="ECO:0000313" key="3">
    <source>
        <dbReference type="EMBL" id="KRN79848.1"/>
    </source>
</evidence>
<proteinExistence type="inferred from homology"/>
<evidence type="ECO:0000259" key="2">
    <source>
        <dbReference type="Pfam" id="PF02541"/>
    </source>
</evidence>
<name>A0A0R2JS09_9LACO</name>
<dbReference type="GO" id="GO:0006357">
    <property type="term" value="P:regulation of transcription by RNA polymerase II"/>
    <property type="evidence" value="ECO:0007669"/>
    <property type="project" value="TreeGrafter"/>
</dbReference>
<dbReference type="STRING" id="89059.LAC1533_0722"/>
<protein>
    <submittedName>
        <fullName evidence="3">Exopolyphosphatase</fullName>
    </submittedName>
</protein>
<dbReference type="AlphaFoldDB" id="A0A0R2JS09"/>
<dbReference type="InterPro" id="IPR003695">
    <property type="entry name" value="Ppx_GppA_N"/>
</dbReference>
<dbReference type="PANTHER" id="PTHR30005">
    <property type="entry name" value="EXOPOLYPHOSPHATASE"/>
    <property type="match status" value="1"/>
</dbReference>
<sequence>MTSMGKVALLDLGSNSTRMGIYQINQDNSFQEIKRFKEMTRLAEGMGEFSTKSVLKQDAIDRTIEALKRFKSEYEQVSDLTMVRGVATAAVRNASNGAGFLDRVKEEIGVEIEVLSGDSEAYYDYVGVMHAFDLKNCLICDMGGGSFELAVVKNRQAVNYISIPYGAVTLSEKYHAGEKISAADFFALQRFVLYKFRQLPWLSEGNGFPLVLLGGANRTVARQGRDQAAQKNKVNLHGEKMSSFSFVEIFQKWLGQDKKEREDSLGVEKERADIIIAGLTPVVMLIQQFEVPEVIFSESGVREGIIAELTK</sequence>
<gene>
    <name evidence="3" type="ORF">IV43_GL000372</name>
</gene>
<dbReference type="PANTHER" id="PTHR30005:SF0">
    <property type="entry name" value="RETROGRADE REGULATION PROTEIN 2"/>
    <property type="match status" value="1"/>
</dbReference>
<dbReference type="Pfam" id="PF02541">
    <property type="entry name" value="Ppx-GppA"/>
    <property type="match status" value="1"/>
</dbReference>
<accession>A0A0R2JS09</accession>
<dbReference type="Gene3D" id="3.30.420.150">
    <property type="entry name" value="Exopolyphosphatase. Domain 2"/>
    <property type="match status" value="1"/>
</dbReference>
<dbReference type="Proteomes" id="UP000051491">
    <property type="component" value="Unassembled WGS sequence"/>
</dbReference>
<comment type="caution">
    <text evidence="3">The sequence shown here is derived from an EMBL/GenBank/DDBJ whole genome shotgun (WGS) entry which is preliminary data.</text>
</comment>
<dbReference type="SUPFAM" id="SSF53067">
    <property type="entry name" value="Actin-like ATPase domain"/>
    <property type="match status" value="2"/>
</dbReference>
<evidence type="ECO:0000256" key="1">
    <source>
        <dbReference type="ARBA" id="ARBA00007125"/>
    </source>
</evidence>
<dbReference type="InterPro" id="IPR043129">
    <property type="entry name" value="ATPase_NBD"/>
</dbReference>
<dbReference type="EMBL" id="JQBK01000127">
    <property type="protein sequence ID" value="KRN79848.1"/>
    <property type="molecule type" value="Genomic_DNA"/>
</dbReference>
<feature type="domain" description="Ppx/GppA phosphatase N-terminal" evidence="2">
    <location>
        <begin position="26"/>
        <end position="309"/>
    </location>
</feature>